<dbReference type="InterPro" id="IPR009006">
    <property type="entry name" value="Ala_racemase/Decarboxylase_C"/>
</dbReference>
<dbReference type="SUPFAM" id="SSF50621">
    <property type="entry name" value="Alanine racemase C-terminal domain-like"/>
    <property type="match status" value="1"/>
</dbReference>
<evidence type="ECO:0000313" key="6">
    <source>
        <dbReference type="EMBL" id="MFC5888959.1"/>
    </source>
</evidence>
<feature type="region of interest" description="Disordered" evidence="3">
    <location>
        <begin position="1"/>
        <end position="30"/>
    </location>
</feature>
<proteinExistence type="predicted"/>
<dbReference type="EMBL" id="JBHSOD010000048">
    <property type="protein sequence ID" value="MFC5888959.1"/>
    <property type="molecule type" value="Genomic_DNA"/>
</dbReference>
<accession>A0ABW1F4W5</accession>
<dbReference type="PANTHER" id="PTHR43727:SF2">
    <property type="entry name" value="GROUP IV DECARBOXYLASE"/>
    <property type="match status" value="1"/>
</dbReference>
<protein>
    <submittedName>
        <fullName evidence="6">Type III PLP-dependent enzyme</fullName>
    </submittedName>
</protein>
<dbReference type="Gene3D" id="2.40.37.10">
    <property type="entry name" value="Lyase, Ornithine Decarboxylase, Chain A, domain 1"/>
    <property type="match status" value="1"/>
</dbReference>
<dbReference type="SUPFAM" id="SSF51419">
    <property type="entry name" value="PLP-binding barrel"/>
    <property type="match status" value="1"/>
</dbReference>
<organism evidence="6 7">
    <name type="scientific">Kitasatospora aburaviensis</name>
    <dbReference type="NCBI Taxonomy" id="67265"/>
    <lineage>
        <taxon>Bacteria</taxon>
        <taxon>Bacillati</taxon>
        <taxon>Actinomycetota</taxon>
        <taxon>Actinomycetes</taxon>
        <taxon>Kitasatosporales</taxon>
        <taxon>Streptomycetaceae</taxon>
        <taxon>Kitasatospora</taxon>
    </lineage>
</organism>
<dbReference type="InterPro" id="IPR022643">
    <property type="entry name" value="De-COase2_C"/>
</dbReference>
<evidence type="ECO:0000256" key="2">
    <source>
        <dbReference type="ARBA" id="ARBA00022898"/>
    </source>
</evidence>
<keyword evidence="2" id="KW-0663">Pyridoxal phosphate</keyword>
<sequence>MRTDHSPGPGTATGPATAPAPGRTPAEELPAEGRRLAEDALAAELVRRYGSPLYVYDLDRVALAAADLRAALPERARLYYSLKANPHPELVRALRLAGCRPEICSTGELAAALAAGFDGADCLYGGPGKTARELREALAAGVRTFSVESPADLRRVGAEARAHGVTARCLLRINGTGAGAGVGLRMTGGASQFGHDIADGLPDLAEFTVDGVELCGLHFFPLTNAADPAGLLAEAVASIRTAAALEAHWGLPLRMLDLGGGFACPYAAPGERPRYHALREPLTAALDEHLPGWQGRLELAFESGRYLVGDSGRLICTVTEVKESRGTTYGVLDSGINHLGGLSGVGRLPSLRAEPLRVAAPSSAASSSPPAPASSPADGTAGTRRVALVGPLCTPADVISRAAETVPPRAGDLLAVPNVGAYGATASLLGFLSRPAPAEVTVRDGRVVGADRLTLRREPLPGRHHTTERHPVDHPTEHHPTEHHPTEHHPTDTRS</sequence>
<comment type="cofactor">
    <cofactor evidence="1">
        <name>pyridoxal 5'-phosphate</name>
        <dbReference type="ChEBI" id="CHEBI:597326"/>
    </cofactor>
</comment>
<keyword evidence="7" id="KW-1185">Reference proteome</keyword>
<feature type="domain" description="Orn/DAP/Arg decarboxylase 2 C-terminal" evidence="4">
    <location>
        <begin position="54"/>
        <end position="420"/>
    </location>
</feature>
<evidence type="ECO:0000313" key="7">
    <source>
        <dbReference type="Proteomes" id="UP001596067"/>
    </source>
</evidence>
<name>A0ABW1F4W5_9ACTN</name>
<feature type="domain" description="Orn/DAP/Arg decarboxylase 2 N-terminal" evidence="5">
    <location>
        <begin position="64"/>
        <end position="308"/>
    </location>
</feature>
<evidence type="ECO:0000256" key="3">
    <source>
        <dbReference type="SAM" id="MobiDB-lite"/>
    </source>
</evidence>
<gene>
    <name evidence="6" type="ORF">ACFP0N_28720</name>
</gene>
<dbReference type="Gene3D" id="3.20.20.10">
    <property type="entry name" value="Alanine racemase"/>
    <property type="match status" value="1"/>
</dbReference>
<reference evidence="7" key="1">
    <citation type="journal article" date="2019" name="Int. J. Syst. Evol. Microbiol.">
        <title>The Global Catalogue of Microorganisms (GCM) 10K type strain sequencing project: providing services to taxonomists for standard genome sequencing and annotation.</title>
        <authorList>
            <consortium name="The Broad Institute Genomics Platform"/>
            <consortium name="The Broad Institute Genome Sequencing Center for Infectious Disease"/>
            <person name="Wu L."/>
            <person name="Ma J."/>
        </authorList>
    </citation>
    <scope>NUCLEOTIDE SEQUENCE [LARGE SCALE GENOMIC DNA]</scope>
    <source>
        <strain evidence="7">CGMCC 4.1469</strain>
    </source>
</reference>
<evidence type="ECO:0000259" key="5">
    <source>
        <dbReference type="Pfam" id="PF02784"/>
    </source>
</evidence>
<dbReference type="InterPro" id="IPR022644">
    <property type="entry name" value="De-COase2_N"/>
</dbReference>
<evidence type="ECO:0000256" key="1">
    <source>
        <dbReference type="ARBA" id="ARBA00001933"/>
    </source>
</evidence>
<feature type="compositionally biased region" description="Low complexity" evidence="3">
    <location>
        <begin position="7"/>
        <end position="24"/>
    </location>
</feature>
<feature type="region of interest" description="Disordered" evidence="3">
    <location>
        <begin position="456"/>
        <end position="495"/>
    </location>
</feature>
<dbReference type="Pfam" id="PF02784">
    <property type="entry name" value="Orn_Arg_deC_N"/>
    <property type="match status" value="1"/>
</dbReference>
<feature type="compositionally biased region" description="Basic and acidic residues" evidence="3">
    <location>
        <begin position="468"/>
        <end position="495"/>
    </location>
</feature>
<dbReference type="RefSeq" id="WP_313766914.1">
    <property type="nucleotide sequence ID" value="NZ_BAAAVH010000063.1"/>
</dbReference>
<feature type="compositionally biased region" description="Low complexity" evidence="3">
    <location>
        <begin position="359"/>
        <end position="368"/>
    </location>
</feature>
<dbReference type="Proteomes" id="UP001596067">
    <property type="component" value="Unassembled WGS sequence"/>
</dbReference>
<evidence type="ECO:0000259" key="4">
    <source>
        <dbReference type="Pfam" id="PF00278"/>
    </source>
</evidence>
<dbReference type="PANTHER" id="PTHR43727">
    <property type="entry name" value="DIAMINOPIMELATE DECARBOXYLASE"/>
    <property type="match status" value="1"/>
</dbReference>
<comment type="caution">
    <text evidence="6">The sequence shown here is derived from an EMBL/GenBank/DDBJ whole genome shotgun (WGS) entry which is preliminary data.</text>
</comment>
<dbReference type="Pfam" id="PF00278">
    <property type="entry name" value="Orn_DAP_Arg_deC"/>
    <property type="match status" value="1"/>
</dbReference>
<feature type="region of interest" description="Disordered" evidence="3">
    <location>
        <begin position="359"/>
        <end position="381"/>
    </location>
</feature>
<dbReference type="InterPro" id="IPR029066">
    <property type="entry name" value="PLP-binding_barrel"/>
</dbReference>